<keyword evidence="1" id="KW-0472">Membrane</keyword>
<evidence type="ECO:0000256" key="1">
    <source>
        <dbReference type="SAM" id="Phobius"/>
    </source>
</evidence>
<sequence>MQENHGERGLVFWHIIFSSSSLKMESLSCIVLCGENANGVPFLRLLPCCVGVAVLFCILLFCSFSFLCLLRMFLLLLILPRGWRPTRYRAVFLFYRPPLNISIQELGRMSAAKRGGICLLQESMNCAYCCHSGGAQKQAYREKEDLRAHRGDLLISSLSQCELSLRRDTQPIYLQIRTDFHESKPPVIEGRYTPEQRTFDIPKRTEVVILFELLRLRMVVQDASIS</sequence>
<evidence type="ECO:0000313" key="2">
    <source>
        <dbReference type="EMBL" id="PRP83283.1"/>
    </source>
</evidence>
<dbReference type="Proteomes" id="UP000241769">
    <property type="component" value="Unassembled WGS sequence"/>
</dbReference>
<dbReference type="InParanoid" id="A0A2P6NH57"/>
<reference evidence="2 3" key="1">
    <citation type="journal article" date="2018" name="Genome Biol. Evol.">
        <title>Multiple Roots of Fruiting Body Formation in Amoebozoa.</title>
        <authorList>
            <person name="Hillmann F."/>
            <person name="Forbes G."/>
            <person name="Novohradska S."/>
            <person name="Ferling I."/>
            <person name="Riege K."/>
            <person name="Groth M."/>
            <person name="Westermann M."/>
            <person name="Marz M."/>
            <person name="Spaller T."/>
            <person name="Winckler T."/>
            <person name="Schaap P."/>
            <person name="Glockner G."/>
        </authorList>
    </citation>
    <scope>NUCLEOTIDE SEQUENCE [LARGE SCALE GENOMIC DNA]</scope>
    <source>
        <strain evidence="2 3">Jena</strain>
    </source>
</reference>
<protein>
    <submittedName>
        <fullName evidence="2">Uncharacterized protein</fullName>
    </submittedName>
</protein>
<keyword evidence="1" id="KW-1133">Transmembrane helix</keyword>
<name>A0A2P6NH57_9EUKA</name>
<proteinExistence type="predicted"/>
<dbReference type="AlphaFoldDB" id="A0A2P6NH57"/>
<comment type="caution">
    <text evidence="2">The sequence shown here is derived from an EMBL/GenBank/DDBJ whole genome shotgun (WGS) entry which is preliminary data.</text>
</comment>
<feature type="transmembrane region" description="Helical" evidence="1">
    <location>
        <begin position="50"/>
        <end position="79"/>
    </location>
</feature>
<gene>
    <name evidence="2" type="ORF">PROFUN_09495</name>
</gene>
<accession>A0A2P6NH57</accession>
<keyword evidence="1" id="KW-0812">Transmembrane</keyword>
<keyword evidence="3" id="KW-1185">Reference proteome</keyword>
<evidence type="ECO:0000313" key="3">
    <source>
        <dbReference type="Proteomes" id="UP000241769"/>
    </source>
</evidence>
<organism evidence="2 3">
    <name type="scientific">Planoprotostelium fungivorum</name>
    <dbReference type="NCBI Taxonomy" id="1890364"/>
    <lineage>
        <taxon>Eukaryota</taxon>
        <taxon>Amoebozoa</taxon>
        <taxon>Evosea</taxon>
        <taxon>Variosea</taxon>
        <taxon>Cavosteliida</taxon>
        <taxon>Cavosteliaceae</taxon>
        <taxon>Planoprotostelium</taxon>
    </lineage>
</organism>
<dbReference type="EMBL" id="MDYQ01000085">
    <property type="protein sequence ID" value="PRP83283.1"/>
    <property type="molecule type" value="Genomic_DNA"/>
</dbReference>